<dbReference type="Gene3D" id="3.30.1370.110">
    <property type="match status" value="1"/>
</dbReference>
<reference evidence="3" key="1">
    <citation type="journal article" date="2013" name="Environ. Microbiol.">
        <title>Microbiota from the distal guts of lean and obese adolescents exhibit partial functional redundancy besides clear differences in community structure.</title>
        <authorList>
            <person name="Ferrer M."/>
            <person name="Ruiz A."/>
            <person name="Lanza F."/>
            <person name="Haange S.B."/>
            <person name="Oberbach A."/>
            <person name="Till H."/>
            <person name="Bargiela R."/>
            <person name="Campoy C."/>
            <person name="Segura M.T."/>
            <person name="Richter M."/>
            <person name="von Bergen M."/>
            <person name="Seifert J."/>
            <person name="Suarez A."/>
        </authorList>
    </citation>
    <scope>NUCLEOTIDE SEQUENCE</scope>
</reference>
<dbReference type="SMART" id="SM00463">
    <property type="entry name" value="SMR"/>
    <property type="match status" value="1"/>
</dbReference>
<name>K1SGX2_9ZZZZ</name>
<dbReference type="AlphaFoldDB" id="K1SGX2"/>
<sequence length="110" mass="12132">MNTSKKSNTKQSGNTHKNSNITFSNNKAQNVASEINVIGLTVDQALPIVDKYLDDCYMANLENARIVHGKGTGRLRDGIHSFLKKNPHVKSYRMGTYGEGEMGVTVVSFK</sequence>
<evidence type="ECO:0000256" key="1">
    <source>
        <dbReference type="SAM" id="MobiDB-lite"/>
    </source>
</evidence>
<accession>K1SGX2</accession>
<protein>
    <submittedName>
        <fullName evidence="3">Protein containing Smr protein/MutS2</fullName>
    </submittedName>
</protein>
<feature type="region of interest" description="Disordered" evidence="1">
    <location>
        <begin position="1"/>
        <end position="26"/>
    </location>
</feature>
<gene>
    <name evidence="3" type="ORF">OBE_12822</name>
</gene>
<dbReference type="Pfam" id="PF01713">
    <property type="entry name" value="Smr"/>
    <property type="match status" value="1"/>
</dbReference>
<dbReference type="SUPFAM" id="SSF160443">
    <property type="entry name" value="SMR domain-like"/>
    <property type="match status" value="1"/>
</dbReference>
<dbReference type="PROSITE" id="PS50828">
    <property type="entry name" value="SMR"/>
    <property type="match status" value="1"/>
</dbReference>
<comment type="caution">
    <text evidence="3">The sequence shown here is derived from an EMBL/GenBank/DDBJ whole genome shotgun (WGS) entry which is preliminary data.</text>
</comment>
<dbReference type="InterPro" id="IPR002625">
    <property type="entry name" value="Smr_dom"/>
</dbReference>
<evidence type="ECO:0000313" key="3">
    <source>
        <dbReference type="EMBL" id="EKC52980.1"/>
    </source>
</evidence>
<dbReference type="InterPro" id="IPR036063">
    <property type="entry name" value="Smr_dom_sf"/>
</dbReference>
<proteinExistence type="predicted"/>
<dbReference type="EMBL" id="AJWZ01008846">
    <property type="protein sequence ID" value="EKC52980.1"/>
    <property type="molecule type" value="Genomic_DNA"/>
</dbReference>
<organism evidence="3">
    <name type="scientific">human gut metagenome</name>
    <dbReference type="NCBI Taxonomy" id="408170"/>
    <lineage>
        <taxon>unclassified sequences</taxon>
        <taxon>metagenomes</taxon>
        <taxon>organismal metagenomes</taxon>
    </lineage>
</organism>
<feature type="domain" description="Smr" evidence="2">
    <location>
        <begin position="35"/>
        <end position="110"/>
    </location>
</feature>
<evidence type="ECO:0000259" key="2">
    <source>
        <dbReference type="PROSITE" id="PS50828"/>
    </source>
</evidence>